<dbReference type="AlphaFoldDB" id="A0A072PMT0"/>
<organism evidence="1 2">
    <name type="scientific">Exophiala aquamarina CBS 119918</name>
    <dbReference type="NCBI Taxonomy" id="1182545"/>
    <lineage>
        <taxon>Eukaryota</taxon>
        <taxon>Fungi</taxon>
        <taxon>Dikarya</taxon>
        <taxon>Ascomycota</taxon>
        <taxon>Pezizomycotina</taxon>
        <taxon>Eurotiomycetes</taxon>
        <taxon>Chaetothyriomycetidae</taxon>
        <taxon>Chaetothyriales</taxon>
        <taxon>Herpotrichiellaceae</taxon>
        <taxon>Exophiala</taxon>
    </lineage>
</organism>
<dbReference type="HOGENOM" id="CLU_2922629_0_0_1"/>
<evidence type="ECO:0000313" key="2">
    <source>
        <dbReference type="Proteomes" id="UP000027920"/>
    </source>
</evidence>
<reference evidence="1 2" key="1">
    <citation type="submission" date="2013-03" db="EMBL/GenBank/DDBJ databases">
        <title>The Genome Sequence of Exophiala aquamarina CBS 119918.</title>
        <authorList>
            <consortium name="The Broad Institute Genomics Platform"/>
            <person name="Cuomo C."/>
            <person name="de Hoog S."/>
            <person name="Gorbushina A."/>
            <person name="Walker B."/>
            <person name="Young S.K."/>
            <person name="Zeng Q."/>
            <person name="Gargeya S."/>
            <person name="Fitzgerald M."/>
            <person name="Haas B."/>
            <person name="Abouelleil A."/>
            <person name="Allen A.W."/>
            <person name="Alvarado L."/>
            <person name="Arachchi H.M."/>
            <person name="Berlin A.M."/>
            <person name="Chapman S.B."/>
            <person name="Gainer-Dewar J."/>
            <person name="Goldberg J."/>
            <person name="Griggs A."/>
            <person name="Gujja S."/>
            <person name="Hansen M."/>
            <person name="Howarth C."/>
            <person name="Imamovic A."/>
            <person name="Ireland A."/>
            <person name="Larimer J."/>
            <person name="McCowan C."/>
            <person name="Murphy C."/>
            <person name="Pearson M."/>
            <person name="Poon T.W."/>
            <person name="Priest M."/>
            <person name="Roberts A."/>
            <person name="Saif S."/>
            <person name="Shea T."/>
            <person name="Sisk P."/>
            <person name="Sykes S."/>
            <person name="Wortman J."/>
            <person name="Nusbaum C."/>
            <person name="Birren B."/>
        </authorList>
    </citation>
    <scope>NUCLEOTIDE SEQUENCE [LARGE SCALE GENOMIC DNA]</scope>
    <source>
        <strain evidence="1 2">CBS 119918</strain>
    </source>
</reference>
<evidence type="ECO:0000313" key="1">
    <source>
        <dbReference type="EMBL" id="KEF60648.1"/>
    </source>
</evidence>
<dbReference type="RefSeq" id="XP_013263238.1">
    <property type="nucleotide sequence ID" value="XM_013407784.1"/>
</dbReference>
<proteinExistence type="predicted"/>
<protein>
    <submittedName>
        <fullName evidence="1">Uncharacterized protein</fullName>
    </submittedName>
</protein>
<sequence>MAVSGFSIQHDYEVQEYNKLRRAYLASEKRRKAKARAMEKAFLKDRRMSLQSKMRMLMTRP</sequence>
<dbReference type="EMBL" id="AMGV01000002">
    <property type="protein sequence ID" value="KEF60648.1"/>
    <property type="molecule type" value="Genomic_DNA"/>
</dbReference>
<accession>A0A072PMT0</accession>
<name>A0A072PMT0_9EURO</name>
<keyword evidence="2" id="KW-1185">Reference proteome</keyword>
<dbReference type="VEuPathDB" id="FungiDB:A1O9_02209"/>
<dbReference type="GeneID" id="25277154"/>
<comment type="caution">
    <text evidence="1">The sequence shown here is derived from an EMBL/GenBank/DDBJ whole genome shotgun (WGS) entry which is preliminary data.</text>
</comment>
<dbReference type="Proteomes" id="UP000027920">
    <property type="component" value="Unassembled WGS sequence"/>
</dbReference>
<gene>
    <name evidence="1" type="ORF">A1O9_02209</name>
</gene>